<dbReference type="GeneID" id="63800382"/>
<evidence type="ECO:0000313" key="2">
    <source>
        <dbReference type="Proteomes" id="UP000193922"/>
    </source>
</evidence>
<name>A0A1Y1VTT6_9FUNG</name>
<evidence type="ECO:0000313" key="1">
    <source>
        <dbReference type="EMBL" id="ORX64709.1"/>
    </source>
</evidence>
<reference evidence="1 2" key="1">
    <citation type="submission" date="2016-07" db="EMBL/GenBank/DDBJ databases">
        <title>Pervasive Adenine N6-methylation of Active Genes in Fungi.</title>
        <authorList>
            <consortium name="DOE Joint Genome Institute"/>
            <person name="Mondo S.J."/>
            <person name="Dannebaum R.O."/>
            <person name="Kuo R.C."/>
            <person name="Labutti K."/>
            <person name="Haridas S."/>
            <person name="Kuo A."/>
            <person name="Salamov A."/>
            <person name="Ahrendt S.R."/>
            <person name="Lipzen A."/>
            <person name="Sullivan W."/>
            <person name="Andreopoulos W.B."/>
            <person name="Clum A."/>
            <person name="Lindquist E."/>
            <person name="Daum C."/>
            <person name="Ramamoorthy G.K."/>
            <person name="Gryganskyi A."/>
            <person name="Culley D."/>
            <person name="Magnuson J.K."/>
            <person name="James T.Y."/>
            <person name="O'Malley M.A."/>
            <person name="Stajich J.E."/>
            <person name="Spatafora J.W."/>
            <person name="Visel A."/>
            <person name="Grigoriev I.V."/>
        </authorList>
    </citation>
    <scope>NUCLEOTIDE SEQUENCE [LARGE SCALE GENOMIC DNA]</scope>
    <source>
        <strain evidence="1 2">ATCC 12442</strain>
    </source>
</reference>
<comment type="caution">
    <text evidence="1">The sequence shown here is derived from an EMBL/GenBank/DDBJ whole genome shotgun (WGS) entry which is preliminary data.</text>
</comment>
<gene>
    <name evidence="1" type="ORF">DL89DRAFT_166382</name>
</gene>
<accession>A0A1Y1VTT6</accession>
<organism evidence="1 2">
    <name type="scientific">Linderina pennispora</name>
    <dbReference type="NCBI Taxonomy" id="61395"/>
    <lineage>
        <taxon>Eukaryota</taxon>
        <taxon>Fungi</taxon>
        <taxon>Fungi incertae sedis</taxon>
        <taxon>Zoopagomycota</taxon>
        <taxon>Kickxellomycotina</taxon>
        <taxon>Kickxellomycetes</taxon>
        <taxon>Kickxellales</taxon>
        <taxon>Kickxellaceae</taxon>
        <taxon>Linderina</taxon>
    </lineage>
</organism>
<dbReference type="RefSeq" id="XP_040739338.1">
    <property type="nucleotide sequence ID" value="XM_040883734.1"/>
</dbReference>
<keyword evidence="2" id="KW-1185">Reference proteome</keyword>
<dbReference type="Proteomes" id="UP000193922">
    <property type="component" value="Unassembled WGS sequence"/>
</dbReference>
<protein>
    <submittedName>
        <fullName evidence="1">Uncharacterized protein</fullName>
    </submittedName>
</protein>
<sequence>MVEIARAPTSLQRVMNATDPASLGVLDQWNQQLAEIAIGLQQQLVGLLAHQKPGYTQSPLPRLPAGQISASHVDITHVDILQLIPRSVCRSDAIYGIRRVYTLDCSRNKRCSLKGHLQKFDINKSMIINSHPVSTRIDEFFIESSYAETFIQKMIDGKAASSIGIDPASIICREVRQSGQKPSSSYYCGMLQSAYLVIKNASHTRALEYIAAYTKEIGVGIPVHEK</sequence>
<dbReference type="EMBL" id="MCFD01000071">
    <property type="protein sequence ID" value="ORX64709.1"/>
    <property type="molecule type" value="Genomic_DNA"/>
</dbReference>
<proteinExistence type="predicted"/>
<dbReference type="AlphaFoldDB" id="A0A1Y1VTT6"/>